<dbReference type="Proteomes" id="UP001066276">
    <property type="component" value="Chromosome 5"/>
</dbReference>
<name>A0AAV7RS82_PLEWA</name>
<proteinExistence type="predicted"/>
<dbReference type="EMBL" id="JANPWB010000009">
    <property type="protein sequence ID" value="KAJ1155386.1"/>
    <property type="molecule type" value="Genomic_DNA"/>
</dbReference>
<protein>
    <submittedName>
        <fullName evidence="1">Uncharacterized protein</fullName>
    </submittedName>
</protein>
<organism evidence="1 2">
    <name type="scientific">Pleurodeles waltl</name>
    <name type="common">Iberian ribbed newt</name>
    <dbReference type="NCBI Taxonomy" id="8319"/>
    <lineage>
        <taxon>Eukaryota</taxon>
        <taxon>Metazoa</taxon>
        <taxon>Chordata</taxon>
        <taxon>Craniata</taxon>
        <taxon>Vertebrata</taxon>
        <taxon>Euteleostomi</taxon>
        <taxon>Amphibia</taxon>
        <taxon>Batrachia</taxon>
        <taxon>Caudata</taxon>
        <taxon>Salamandroidea</taxon>
        <taxon>Salamandridae</taxon>
        <taxon>Pleurodelinae</taxon>
        <taxon>Pleurodeles</taxon>
    </lineage>
</organism>
<keyword evidence="2" id="KW-1185">Reference proteome</keyword>
<reference evidence="1" key="1">
    <citation type="journal article" date="2022" name="bioRxiv">
        <title>Sequencing and chromosome-scale assembly of the giantPleurodeles waltlgenome.</title>
        <authorList>
            <person name="Brown T."/>
            <person name="Elewa A."/>
            <person name="Iarovenko S."/>
            <person name="Subramanian E."/>
            <person name="Araus A.J."/>
            <person name="Petzold A."/>
            <person name="Susuki M."/>
            <person name="Suzuki K.-i.T."/>
            <person name="Hayashi T."/>
            <person name="Toyoda A."/>
            <person name="Oliveira C."/>
            <person name="Osipova E."/>
            <person name="Leigh N.D."/>
            <person name="Simon A."/>
            <person name="Yun M.H."/>
        </authorList>
    </citation>
    <scope>NUCLEOTIDE SEQUENCE</scope>
    <source>
        <strain evidence="1">20211129_DDA</strain>
        <tissue evidence="1">Liver</tissue>
    </source>
</reference>
<dbReference type="AlphaFoldDB" id="A0AAV7RS82"/>
<evidence type="ECO:0000313" key="2">
    <source>
        <dbReference type="Proteomes" id="UP001066276"/>
    </source>
</evidence>
<comment type="caution">
    <text evidence="1">The sequence shown here is derived from an EMBL/GenBank/DDBJ whole genome shotgun (WGS) entry which is preliminary data.</text>
</comment>
<evidence type="ECO:0000313" key="1">
    <source>
        <dbReference type="EMBL" id="KAJ1155386.1"/>
    </source>
</evidence>
<accession>A0AAV7RS82</accession>
<sequence length="92" mass="10501">MKTCRLSKKDIFSDLRDVWYDLDDVAETVTALEDKDAGHNEEIGLLKQEIMGLQEQQINLRSQAKDLENRLRWNNIRIQGVPTAAEGSDLGE</sequence>
<gene>
    <name evidence="1" type="ORF">NDU88_008116</name>
</gene>